<dbReference type="Pfam" id="PF01025">
    <property type="entry name" value="GrpE"/>
    <property type="match status" value="1"/>
</dbReference>
<reference evidence="16 18" key="2">
    <citation type="journal article" date="2015" name="Genome Announc.">
        <title>Expanding the biotechnology potential of lactobacilli through comparative genomics of 213 strains and associated genera.</title>
        <authorList>
            <person name="Sun Z."/>
            <person name="Harris H.M."/>
            <person name="McCann A."/>
            <person name="Guo C."/>
            <person name="Argimon S."/>
            <person name="Zhang W."/>
            <person name="Yang X."/>
            <person name="Jeffery I.B."/>
            <person name="Cooney J.C."/>
            <person name="Kagawa T.F."/>
            <person name="Liu W."/>
            <person name="Song Y."/>
            <person name="Salvetti E."/>
            <person name="Wrobel A."/>
            <person name="Rasinkangas P."/>
            <person name="Parkhill J."/>
            <person name="Rea M.C."/>
            <person name="O'Sullivan O."/>
            <person name="Ritari J."/>
            <person name="Douillard F.P."/>
            <person name="Paul Ross R."/>
            <person name="Yang R."/>
            <person name="Briner A.E."/>
            <person name="Felis G.E."/>
            <person name="de Vos W.M."/>
            <person name="Barrangou R."/>
            <person name="Klaenhammer T.R."/>
            <person name="Caufield P.W."/>
            <person name="Cui Y."/>
            <person name="Zhang H."/>
            <person name="O'Toole P.W."/>
        </authorList>
    </citation>
    <scope>NUCLEOTIDE SEQUENCE [LARGE SCALE GENOMIC DNA]</scope>
    <source>
        <strain evidence="16 18">DSM 18382</strain>
    </source>
</reference>
<organism evidence="15 17">
    <name type="scientific">Lentilactobacillus farraginis DSM 18382 = JCM 14108</name>
    <dbReference type="NCBI Taxonomy" id="1423743"/>
    <lineage>
        <taxon>Bacteria</taxon>
        <taxon>Bacillati</taxon>
        <taxon>Bacillota</taxon>
        <taxon>Bacilli</taxon>
        <taxon>Lactobacillales</taxon>
        <taxon>Lactobacillaceae</taxon>
        <taxon>Lentilactobacillus</taxon>
    </lineage>
</organism>
<dbReference type="PANTHER" id="PTHR21237">
    <property type="entry name" value="GRPE PROTEIN"/>
    <property type="match status" value="1"/>
</dbReference>
<dbReference type="InterPro" id="IPR013805">
    <property type="entry name" value="GrpE_CC"/>
</dbReference>
<evidence type="ECO:0000256" key="14">
    <source>
        <dbReference type="SAM" id="MobiDB-lite"/>
    </source>
</evidence>
<dbReference type="EMBL" id="AZFY01000034">
    <property type="protein sequence ID" value="KRM09986.1"/>
    <property type="molecule type" value="Genomic_DNA"/>
</dbReference>
<dbReference type="PANTHER" id="PTHR21237:SF23">
    <property type="entry name" value="GRPE PROTEIN HOMOLOG, MITOCHONDRIAL"/>
    <property type="match status" value="1"/>
</dbReference>
<dbReference type="RefSeq" id="WP_035177135.1">
    <property type="nucleotide sequence ID" value="NZ_AZFY01000034.1"/>
</dbReference>
<evidence type="ECO:0000256" key="5">
    <source>
        <dbReference type="ARBA" id="ARBA00023016"/>
    </source>
</evidence>
<dbReference type="InterPro" id="IPR009012">
    <property type="entry name" value="GrpE_head"/>
</dbReference>
<evidence type="ECO:0000256" key="1">
    <source>
        <dbReference type="ARBA" id="ARBA00004496"/>
    </source>
</evidence>
<keyword evidence="18" id="KW-1185">Reference proteome</keyword>
<keyword evidence="5 10" id="KW-0346">Stress response</keyword>
<evidence type="ECO:0000256" key="6">
    <source>
        <dbReference type="ARBA" id="ARBA00023186"/>
    </source>
</evidence>
<evidence type="ECO:0000256" key="10">
    <source>
        <dbReference type="HAMAP-Rule" id="MF_01151"/>
    </source>
</evidence>
<dbReference type="GO" id="GO:0051082">
    <property type="term" value="F:unfolded protein binding"/>
    <property type="evidence" value="ECO:0007669"/>
    <property type="project" value="TreeGrafter"/>
</dbReference>
<dbReference type="GO" id="GO:0042803">
    <property type="term" value="F:protein homodimerization activity"/>
    <property type="evidence" value="ECO:0007669"/>
    <property type="project" value="InterPro"/>
</dbReference>
<dbReference type="GO" id="GO:0005737">
    <property type="term" value="C:cytoplasm"/>
    <property type="evidence" value="ECO:0007669"/>
    <property type="project" value="UniProtKB-SubCell"/>
</dbReference>
<evidence type="ECO:0000256" key="4">
    <source>
        <dbReference type="ARBA" id="ARBA00022490"/>
    </source>
</evidence>
<dbReference type="Gene3D" id="3.90.20.20">
    <property type="match status" value="1"/>
</dbReference>
<dbReference type="InterPro" id="IPR000740">
    <property type="entry name" value="GrpE"/>
</dbReference>
<dbReference type="PROSITE" id="PS01071">
    <property type="entry name" value="GRPE"/>
    <property type="match status" value="1"/>
</dbReference>
<dbReference type="SUPFAM" id="SSF51064">
    <property type="entry name" value="Head domain of nucleotide exchange factor GrpE"/>
    <property type="match status" value="1"/>
</dbReference>
<feature type="compositionally biased region" description="Basic and acidic residues" evidence="14">
    <location>
        <begin position="50"/>
        <end position="60"/>
    </location>
</feature>
<dbReference type="Proteomes" id="UP000019488">
    <property type="component" value="Unassembled WGS sequence"/>
</dbReference>
<name>X0P8Z3_9LACO</name>
<dbReference type="STRING" id="1423743.FD41_GL002168"/>
<evidence type="ECO:0000256" key="7">
    <source>
        <dbReference type="ARBA" id="ARBA00053401"/>
    </source>
</evidence>
<dbReference type="PRINTS" id="PR00773">
    <property type="entry name" value="GRPEPROTEIN"/>
</dbReference>
<accession>X0P8Z3</accession>
<evidence type="ECO:0000313" key="16">
    <source>
        <dbReference type="EMBL" id="KRM09986.1"/>
    </source>
</evidence>
<dbReference type="eggNOG" id="COG0576">
    <property type="taxonomic scope" value="Bacteria"/>
</dbReference>
<comment type="caution">
    <text evidence="15">The sequence shown here is derived from an EMBL/GenBank/DDBJ whole genome shotgun (WGS) entry which is preliminary data.</text>
</comment>
<sequence length="213" mass="23800">MADKKDDSLKSKREKSTDDQTSQTADDQSKKAKDANTKENKSAKKAKTASKAEHAESAEVVKLKQTVVDLQKKLDDMENRYLRAEADMKNIQTHAKKEQADLIKYDGQQLAHDVLPIVDNLQRALAVEATDENGKQLKKGVSMVFEHLTKALADNGVEKIEALNKPFDPKFQQAIQTEAADDEHPADTVTKVLQDGYRMKDRVLRPAMVVVAK</sequence>
<feature type="compositionally biased region" description="Basic and acidic residues" evidence="14">
    <location>
        <begin position="27"/>
        <end position="42"/>
    </location>
</feature>
<keyword evidence="13" id="KW-0175">Coiled coil</keyword>
<evidence type="ECO:0000256" key="3">
    <source>
        <dbReference type="ARBA" id="ARBA00011738"/>
    </source>
</evidence>
<comment type="function">
    <text evidence="7 10 11">Participates actively in the response to hyperosmotic and heat shock by preventing the aggregation of stress-denatured proteins, in association with DnaK and GrpE. It is the nucleotide exchange factor for DnaK and may function as a thermosensor. Unfolded proteins bind initially to DnaJ; upon interaction with the DnaJ-bound protein, DnaK hydrolyzes its bound ATP, resulting in the formation of a stable complex. GrpE releases ADP from DnaK; ATP binding to DnaK triggers the release of the substrate protein, thus completing the reaction cycle. Several rounds of ATP-dependent interactions between DnaJ, DnaK and GrpE are required for fully efficient folding.</text>
</comment>
<gene>
    <name evidence="10" type="primary">grpE</name>
    <name evidence="16" type="ORF">FD41_GL002168</name>
    <name evidence="15" type="ORF">JCM14108_4</name>
</gene>
<dbReference type="GO" id="GO:0000774">
    <property type="term" value="F:adenyl-nucleotide exchange factor activity"/>
    <property type="evidence" value="ECO:0007669"/>
    <property type="project" value="InterPro"/>
</dbReference>
<keyword evidence="4 10" id="KW-0963">Cytoplasm</keyword>
<feature type="coiled-coil region" evidence="13">
    <location>
        <begin position="60"/>
        <end position="94"/>
    </location>
</feature>
<evidence type="ECO:0000313" key="17">
    <source>
        <dbReference type="Proteomes" id="UP000019488"/>
    </source>
</evidence>
<reference evidence="15" key="1">
    <citation type="journal article" date="2014" name="Genome Announc.">
        <title>Draft Genome Sequences of Two Lactobacillus Strains, L. farraginis JCM 14108T and L. composti JCM 14202T, Isolated from Compost of Distilled Shochu Residue.</title>
        <authorList>
            <person name="Yuki M."/>
            <person name="Oshima K."/>
            <person name="Suda W."/>
            <person name="Kitahara M."/>
            <person name="Kitamura K."/>
            <person name="Iida T."/>
            <person name="Hattori M."/>
            <person name="Ohkuma M."/>
        </authorList>
    </citation>
    <scope>NUCLEOTIDE SEQUENCE [LARGE SCALE GENOMIC DNA]</scope>
    <source>
        <strain evidence="15">JCM 14108</strain>
    </source>
</reference>
<evidence type="ECO:0000256" key="9">
    <source>
        <dbReference type="ARBA" id="ARBA00076414"/>
    </source>
</evidence>
<dbReference type="GO" id="GO:0006457">
    <property type="term" value="P:protein folding"/>
    <property type="evidence" value="ECO:0007669"/>
    <property type="project" value="InterPro"/>
</dbReference>
<evidence type="ECO:0000256" key="11">
    <source>
        <dbReference type="RuleBase" id="RU000639"/>
    </source>
</evidence>
<keyword evidence="6 10" id="KW-0143">Chaperone</keyword>
<proteinExistence type="inferred from homology"/>
<feature type="compositionally biased region" description="Basic and acidic residues" evidence="14">
    <location>
        <begin position="1"/>
        <end position="18"/>
    </location>
</feature>
<dbReference type="Proteomes" id="UP000051966">
    <property type="component" value="Unassembled WGS sequence"/>
</dbReference>
<dbReference type="EMBL" id="BAKI01000001">
    <property type="protein sequence ID" value="GAF35129.1"/>
    <property type="molecule type" value="Genomic_DNA"/>
</dbReference>
<evidence type="ECO:0000256" key="8">
    <source>
        <dbReference type="ARBA" id="ARBA00072274"/>
    </source>
</evidence>
<dbReference type="GO" id="GO:0051087">
    <property type="term" value="F:protein-folding chaperone binding"/>
    <property type="evidence" value="ECO:0007669"/>
    <property type="project" value="InterPro"/>
</dbReference>
<evidence type="ECO:0000313" key="15">
    <source>
        <dbReference type="EMBL" id="GAF35129.1"/>
    </source>
</evidence>
<protein>
    <recommendedName>
        <fullName evidence="8 10">Protein GrpE</fullName>
    </recommendedName>
    <alternativeName>
        <fullName evidence="9 10">HSP-70 cofactor</fullName>
    </alternativeName>
</protein>
<feature type="region of interest" description="Disordered" evidence="14">
    <location>
        <begin position="1"/>
        <end position="60"/>
    </location>
</feature>
<evidence type="ECO:0000313" key="18">
    <source>
        <dbReference type="Proteomes" id="UP000051966"/>
    </source>
</evidence>
<evidence type="ECO:0000256" key="13">
    <source>
        <dbReference type="SAM" id="Coils"/>
    </source>
</evidence>
<comment type="similarity">
    <text evidence="2 10 12">Belongs to the GrpE family.</text>
</comment>
<dbReference type="AlphaFoldDB" id="X0P8Z3"/>
<comment type="subunit">
    <text evidence="3 10">Homodimer.</text>
</comment>
<dbReference type="FunFam" id="2.30.22.10:FF:000001">
    <property type="entry name" value="Protein GrpE"/>
    <property type="match status" value="1"/>
</dbReference>
<dbReference type="CDD" id="cd00446">
    <property type="entry name" value="GrpE"/>
    <property type="match status" value="1"/>
</dbReference>
<comment type="subcellular location">
    <subcellularLocation>
        <location evidence="1 10">Cytoplasm</location>
    </subcellularLocation>
</comment>
<dbReference type="Gene3D" id="2.30.22.10">
    <property type="entry name" value="Head domain of nucleotide exchange factor GrpE"/>
    <property type="match status" value="1"/>
</dbReference>
<dbReference type="NCBIfam" id="NF010759">
    <property type="entry name" value="PRK14162.1"/>
    <property type="match status" value="1"/>
</dbReference>
<evidence type="ECO:0000256" key="2">
    <source>
        <dbReference type="ARBA" id="ARBA00009054"/>
    </source>
</evidence>
<dbReference type="HAMAP" id="MF_01151">
    <property type="entry name" value="GrpE"/>
    <property type="match status" value="1"/>
</dbReference>
<dbReference type="OrthoDB" id="9812586at2"/>
<evidence type="ECO:0000256" key="12">
    <source>
        <dbReference type="RuleBase" id="RU004478"/>
    </source>
</evidence>
<dbReference type="PATRIC" id="fig|1423743.5.peg.2229"/>
<dbReference type="SUPFAM" id="SSF58014">
    <property type="entry name" value="Coiled-coil domain of nucleotide exchange factor GrpE"/>
    <property type="match status" value="1"/>
</dbReference>
<dbReference type="NCBIfam" id="NF010738">
    <property type="entry name" value="PRK14140.1"/>
    <property type="match status" value="1"/>
</dbReference>